<keyword evidence="3 6" id="KW-1133">Transmembrane helix</keyword>
<dbReference type="Pfam" id="PF02535">
    <property type="entry name" value="Zip"/>
    <property type="match status" value="1"/>
</dbReference>
<feature type="transmembrane region" description="Helical" evidence="6">
    <location>
        <begin position="50"/>
        <end position="74"/>
    </location>
</feature>
<comment type="subcellular location">
    <subcellularLocation>
        <location evidence="1">Membrane</location>
        <topology evidence="1">Multi-pass membrane protein</topology>
    </subcellularLocation>
</comment>
<feature type="transmembrane region" description="Helical" evidence="6">
    <location>
        <begin position="261"/>
        <end position="281"/>
    </location>
</feature>
<feature type="transmembrane region" description="Helical" evidence="6">
    <location>
        <begin position="319"/>
        <end position="341"/>
    </location>
</feature>
<reference evidence="7 8" key="1">
    <citation type="submission" date="2020-11" db="EMBL/GenBank/DDBJ databases">
        <authorList>
            <person name="Wallbank WR R."/>
            <person name="Pardo Diaz C."/>
            <person name="Kozak K."/>
            <person name="Martin S."/>
            <person name="Jiggins C."/>
            <person name="Moest M."/>
            <person name="Warren A I."/>
            <person name="Generalovic N T."/>
            <person name="Byers J.R.P. K."/>
            <person name="Montejo-Kovacevich G."/>
            <person name="Yen C E."/>
        </authorList>
    </citation>
    <scope>NUCLEOTIDE SEQUENCE [LARGE SCALE GENOMIC DNA]</scope>
</reference>
<keyword evidence="8" id="KW-1185">Reference proteome</keyword>
<dbReference type="OrthoDB" id="448280at2759"/>
<dbReference type="GO" id="GO:0005385">
    <property type="term" value="F:zinc ion transmembrane transporter activity"/>
    <property type="evidence" value="ECO:0007669"/>
    <property type="project" value="TreeGrafter"/>
</dbReference>
<feature type="transmembrane region" description="Helical" evidence="6">
    <location>
        <begin position="347"/>
        <end position="368"/>
    </location>
</feature>
<dbReference type="AlphaFoldDB" id="A0A7R8UDS4"/>
<evidence type="ECO:0000313" key="8">
    <source>
        <dbReference type="Proteomes" id="UP000594454"/>
    </source>
</evidence>
<evidence type="ECO:0000256" key="3">
    <source>
        <dbReference type="ARBA" id="ARBA00022989"/>
    </source>
</evidence>
<feature type="transmembrane region" description="Helical" evidence="6">
    <location>
        <begin position="86"/>
        <end position="107"/>
    </location>
</feature>
<keyword evidence="2 6" id="KW-0812">Transmembrane</keyword>
<dbReference type="EMBL" id="LR899009">
    <property type="protein sequence ID" value="CAD7078925.1"/>
    <property type="molecule type" value="Genomic_DNA"/>
</dbReference>
<accession>A0A7R8UDS4</accession>
<dbReference type="InterPro" id="IPR003689">
    <property type="entry name" value="ZIP"/>
</dbReference>
<name>A0A7R8UDS4_HERIL</name>
<dbReference type="PANTHER" id="PTHR11040">
    <property type="entry name" value="ZINC/IRON TRANSPORTER"/>
    <property type="match status" value="1"/>
</dbReference>
<feature type="transmembrane region" description="Helical" evidence="6">
    <location>
        <begin position="127"/>
        <end position="146"/>
    </location>
</feature>
<feature type="transmembrane region" description="Helical" evidence="6">
    <location>
        <begin position="380"/>
        <end position="399"/>
    </location>
</feature>
<dbReference type="GO" id="GO:0005886">
    <property type="term" value="C:plasma membrane"/>
    <property type="evidence" value="ECO:0007669"/>
    <property type="project" value="TreeGrafter"/>
</dbReference>
<feature type="transmembrane region" description="Helical" evidence="6">
    <location>
        <begin position="287"/>
        <end position="312"/>
    </location>
</feature>
<gene>
    <name evidence="7" type="ORF">HERILL_LOCUS2165</name>
</gene>
<keyword evidence="4 6" id="KW-0472">Membrane</keyword>
<dbReference type="OMA" id="QECGIIG"/>
<feature type="region of interest" description="Disordered" evidence="5">
    <location>
        <begin position="407"/>
        <end position="427"/>
    </location>
</feature>
<evidence type="ECO:0000256" key="6">
    <source>
        <dbReference type="SAM" id="Phobius"/>
    </source>
</evidence>
<feature type="region of interest" description="Disordered" evidence="5">
    <location>
        <begin position="224"/>
        <end position="244"/>
    </location>
</feature>
<sequence>MNQSESKLIHDLLLQAARLQHLEHDVDHGHDHDHEEDHSEGKNDLITAKVTAMCVLFFASTLCGCIPFLLNRWFNWTNTGNVRSAIVVKALLYFGGGVLLCTTFLHLVPEVSENIESLQDCDMLPTLSFNLPHLLMCVGFFAMYLVEEIIHTYIHKHRKSADSAQKAFERGRSVRNSTLVTGRKNGVNAKDNAALSREDLIKDDLENQKYSQKEANNCEAINSSKQTPTKHDFEHQSHVHGHGHIHPPNISESMIVSSLRGLLVVLALSLHELFEGLAVGLESESSQVWYMFGAVSAHKLVLAFCVGVELIVTRTRLWLAILYVVTFAIVSPIGIGIGILVSSEDNLASAIPSAILQGLASGTLLYVVFFEILSKERSGLIAYAALVIGFVVMFGLQIATSSSHGHSHSSCGHSHSHGDDDESGHEQNALLTSNDEKLKLIREATEELAHALSTKVK</sequence>
<organism evidence="7 8">
    <name type="scientific">Hermetia illucens</name>
    <name type="common">Black soldier fly</name>
    <dbReference type="NCBI Taxonomy" id="343691"/>
    <lineage>
        <taxon>Eukaryota</taxon>
        <taxon>Metazoa</taxon>
        <taxon>Ecdysozoa</taxon>
        <taxon>Arthropoda</taxon>
        <taxon>Hexapoda</taxon>
        <taxon>Insecta</taxon>
        <taxon>Pterygota</taxon>
        <taxon>Neoptera</taxon>
        <taxon>Endopterygota</taxon>
        <taxon>Diptera</taxon>
        <taxon>Brachycera</taxon>
        <taxon>Stratiomyomorpha</taxon>
        <taxon>Stratiomyidae</taxon>
        <taxon>Hermetiinae</taxon>
        <taxon>Hermetia</taxon>
    </lineage>
</organism>
<evidence type="ECO:0008006" key="9">
    <source>
        <dbReference type="Google" id="ProtNLM"/>
    </source>
</evidence>
<dbReference type="Proteomes" id="UP000594454">
    <property type="component" value="Chromosome 1"/>
</dbReference>
<dbReference type="InParanoid" id="A0A7R8UDS4"/>
<evidence type="ECO:0000256" key="5">
    <source>
        <dbReference type="SAM" id="MobiDB-lite"/>
    </source>
</evidence>
<evidence type="ECO:0000256" key="4">
    <source>
        <dbReference type="ARBA" id="ARBA00023136"/>
    </source>
</evidence>
<evidence type="ECO:0000313" key="7">
    <source>
        <dbReference type="EMBL" id="CAD7078925.1"/>
    </source>
</evidence>
<dbReference type="FunCoup" id="A0A7R8UDS4">
    <property type="interactions" value="294"/>
</dbReference>
<evidence type="ECO:0000256" key="2">
    <source>
        <dbReference type="ARBA" id="ARBA00022692"/>
    </source>
</evidence>
<protein>
    <recommendedName>
        <fullName evidence="9">Zinc transporter ZIP1</fullName>
    </recommendedName>
</protein>
<dbReference type="PANTHER" id="PTHR11040:SF203">
    <property type="entry name" value="FI18611P1-RELATED"/>
    <property type="match status" value="1"/>
</dbReference>
<evidence type="ECO:0000256" key="1">
    <source>
        <dbReference type="ARBA" id="ARBA00004141"/>
    </source>
</evidence>
<proteinExistence type="predicted"/>